<dbReference type="Gene3D" id="3.30.160.60">
    <property type="entry name" value="Classic Zinc Finger"/>
    <property type="match status" value="1"/>
</dbReference>
<dbReference type="InterPro" id="IPR036236">
    <property type="entry name" value="Znf_C2H2_sf"/>
</dbReference>
<evidence type="ECO:0000256" key="6">
    <source>
        <dbReference type="ARBA" id="ARBA00023242"/>
    </source>
</evidence>
<keyword evidence="3" id="KW-0677">Repeat</keyword>
<protein>
    <recommendedName>
        <fullName evidence="8">C2H2-type domain-containing protein</fullName>
    </recommendedName>
</protein>
<organism evidence="9 10">
    <name type="scientific">Parathielavia appendiculata</name>
    <dbReference type="NCBI Taxonomy" id="2587402"/>
    <lineage>
        <taxon>Eukaryota</taxon>
        <taxon>Fungi</taxon>
        <taxon>Dikarya</taxon>
        <taxon>Ascomycota</taxon>
        <taxon>Pezizomycotina</taxon>
        <taxon>Sordariomycetes</taxon>
        <taxon>Sordariomycetidae</taxon>
        <taxon>Sordariales</taxon>
        <taxon>Chaetomiaceae</taxon>
        <taxon>Parathielavia</taxon>
    </lineage>
</organism>
<evidence type="ECO:0000256" key="7">
    <source>
        <dbReference type="PROSITE-ProRule" id="PRU00042"/>
    </source>
</evidence>
<keyword evidence="5" id="KW-0862">Zinc</keyword>
<dbReference type="PROSITE" id="PS50157">
    <property type="entry name" value="ZINC_FINGER_C2H2_2"/>
    <property type="match status" value="1"/>
</dbReference>
<keyword evidence="10" id="KW-1185">Reference proteome</keyword>
<dbReference type="GO" id="GO:0000978">
    <property type="term" value="F:RNA polymerase II cis-regulatory region sequence-specific DNA binding"/>
    <property type="evidence" value="ECO:0007669"/>
    <property type="project" value="InterPro"/>
</dbReference>
<evidence type="ECO:0000256" key="1">
    <source>
        <dbReference type="ARBA" id="ARBA00004123"/>
    </source>
</evidence>
<reference evidence="9" key="2">
    <citation type="submission" date="2023-05" db="EMBL/GenBank/DDBJ databases">
        <authorList>
            <consortium name="Lawrence Berkeley National Laboratory"/>
            <person name="Steindorff A."/>
            <person name="Hensen N."/>
            <person name="Bonometti L."/>
            <person name="Westerberg I."/>
            <person name="Brannstrom I.O."/>
            <person name="Guillou S."/>
            <person name="Cros-Aarteil S."/>
            <person name="Calhoun S."/>
            <person name="Haridas S."/>
            <person name="Kuo A."/>
            <person name="Mondo S."/>
            <person name="Pangilinan J."/>
            <person name="Riley R."/>
            <person name="Labutti K."/>
            <person name="Andreopoulos B."/>
            <person name="Lipzen A."/>
            <person name="Chen C."/>
            <person name="Yanf M."/>
            <person name="Daum C."/>
            <person name="Ng V."/>
            <person name="Clum A."/>
            <person name="Ohm R."/>
            <person name="Martin F."/>
            <person name="Silar P."/>
            <person name="Natvig D."/>
            <person name="Lalanne C."/>
            <person name="Gautier V."/>
            <person name="Ament-Velasquez S.L."/>
            <person name="Kruys A."/>
            <person name="Hutchinson M.I."/>
            <person name="Powell A.J."/>
            <person name="Barry K."/>
            <person name="Miller A.N."/>
            <person name="Grigoriev I.V."/>
            <person name="Debuchy R."/>
            <person name="Gladieux P."/>
            <person name="Thoren M.H."/>
            <person name="Johannesson H."/>
        </authorList>
    </citation>
    <scope>NUCLEOTIDE SEQUENCE</scope>
    <source>
        <strain evidence="9">CBS 731.68</strain>
    </source>
</reference>
<evidence type="ECO:0000256" key="5">
    <source>
        <dbReference type="ARBA" id="ARBA00022833"/>
    </source>
</evidence>
<keyword evidence="4 7" id="KW-0863">Zinc-finger</keyword>
<reference evidence="9" key="1">
    <citation type="journal article" date="2023" name="Mol. Phylogenet. Evol.">
        <title>Genome-scale phylogeny and comparative genomics of the fungal order Sordariales.</title>
        <authorList>
            <person name="Hensen N."/>
            <person name="Bonometti L."/>
            <person name="Westerberg I."/>
            <person name="Brannstrom I.O."/>
            <person name="Guillou S."/>
            <person name="Cros-Aarteil S."/>
            <person name="Calhoun S."/>
            <person name="Haridas S."/>
            <person name="Kuo A."/>
            <person name="Mondo S."/>
            <person name="Pangilinan J."/>
            <person name="Riley R."/>
            <person name="LaButti K."/>
            <person name="Andreopoulos B."/>
            <person name="Lipzen A."/>
            <person name="Chen C."/>
            <person name="Yan M."/>
            <person name="Daum C."/>
            <person name="Ng V."/>
            <person name="Clum A."/>
            <person name="Steindorff A."/>
            <person name="Ohm R.A."/>
            <person name="Martin F."/>
            <person name="Silar P."/>
            <person name="Natvig D.O."/>
            <person name="Lalanne C."/>
            <person name="Gautier V."/>
            <person name="Ament-Velasquez S.L."/>
            <person name="Kruys A."/>
            <person name="Hutchinson M.I."/>
            <person name="Powell A.J."/>
            <person name="Barry K."/>
            <person name="Miller A.N."/>
            <person name="Grigoriev I.V."/>
            <person name="Debuchy R."/>
            <person name="Gladieux P."/>
            <person name="Hiltunen Thoren M."/>
            <person name="Johannesson H."/>
        </authorList>
    </citation>
    <scope>NUCLEOTIDE SEQUENCE</scope>
    <source>
        <strain evidence="9">CBS 731.68</strain>
    </source>
</reference>
<dbReference type="EMBL" id="MU853270">
    <property type="protein sequence ID" value="KAK4118373.1"/>
    <property type="molecule type" value="Genomic_DNA"/>
</dbReference>
<dbReference type="Proteomes" id="UP001302602">
    <property type="component" value="Unassembled WGS sequence"/>
</dbReference>
<accession>A0AAN6YYL2</accession>
<dbReference type="PANTHER" id="PTHR40626">
    <property type="entry name" value="MIP31509P"/>
    <property type="match status" value="1"/>
</dbReference>
<dbReference type="RefSeq" id="XP_062642146.1">
    <property type="nucleotide sequence ID" value="XM_062797461.1"/>
</dbReference>
<dbReference type="GO" id="GO:0005634">
    <property type="term" value="C:nucleus"/>
    <property type="evidence" value="ECO:0007669"/>
    <property type="project" value="UniProtKB-SubCell"/>
</dbReference>
<dbReference type="AlphaFoldDB" id="A0AAN6YYL2"/>
<sequence length="208" mass="22845">MAESSHAKMRIEILIRGWQARNDVAENPANQPSSLWEMLEQWPGSDYPWTPSFKAGVQGSWLNPNQAEAGTRGTLLLSALLDLRRIAGHGVDKKFLCTVCNTACARGSNLTRQYMKYTGERSYSCECGEAFARPDILKRHSKKHCSAQHKAIGADGNKNPMGCLGERGKVTAADIALKRAGHTTPQNGNRMPSLRRASLARLDAHGLM</sequence>
<dbReference type="GO" id="GO:0000785">
    <property type="term" value="C:chromatin"/>
    <property type="evidence" value="ECO:0007669"/>
    <property type="project" value="TreeGrafter"/>
</dbReference>
<evidence type="ECO:0000256" key="3">
    <source>
        <dbReference type="ARBA" id="ARBA00022737"/>
    </source>
</evidence>
<evidence type="ECO:0000256" key="4">
    <source>
        <dbReference type="ARBA" id="ARBA00022771"/>
    </source>
</evidence>
<proteinExistence type="predicted"/>
<evidence type="ECO:0000259" key="8">
    <source>
        <dbReference type="PROSITE" id="PS50157"/>
    </source>
</evidence>
<dbReference type="PANTHER" id="PTHR40626:SF11">
    <property type="entry name" value="ZINC FINGER PROTEIN YPR022C"/>
    <property type="match status" value="1"/>
</dbReference>
<dbReference type="GeneID" id="87834236"/>
<dbReference type="InterPro" id="IPR013087">
    <property type="entry name" value="Znf_C2H2_type"/>
</dbReference>
<feature type="domain" description="C2H2-type" evidence="8">
    <location>
        <begin position="123"/>
        <end position="149"/>
    </location>
</feature>
<name>A0AAN6YYL2_9PEZI</name>
<evidence type="ECO:0000313" key="10">
    <source>
        <dbReference type="Proteomes" id="UP001302602"/>
    </source>
</evidence>
<evidence type="ECO:0000313" key="9">
    <source>
        <dbReference type="EMBL" id="KAK4118373.1"/>
    </source>
</evidence>
<dbReference type="GO" id="GO:0008270">
    <property type="term" value="F:zinc ion binding"/>
    <property type="evidence" value="ECO:0007669"/>
    <property type="project" value="UniProtKB-KW"/>
</dbReference>
<comment type="subcellular location">
    <subcellularLocation>
        <location evidence="1">Nucleus</location>
    </subcellularLocation>
</comment>
<gene>
    <name evidence="9" type="ORF">N657DRAFT_714112</name>
</gene>
<keyword evidence="6" id="KW-0539">Nucleus</keyword>
<dbReference type="InterPro" id="IPR051059">
    <property type="entry name" value="VerF-like"/>
</dbReference>
<dbReference type="SUPFAM" id="SSF57667">
    <property type="entry name" value="beta-beta-alpha zinc fingers"/>
    <property type="match status" value="1"/>
</dbReference>
<dbReference type="GO" id="GO:0000981">
    <property type="term" value="F:DNA-binding transcription factor activity, RNA polymerase II-specific"/>
    <property type="evidence" value="ECO:0007669"/>
    <property type="project" value="InterPro"/>
</dbReference>
<comment type="caution">
    <text evidence="9">The sequence shown here is derived from an EMBL/GenBank/DDBJ whole genome shotgun (WGS) entry which is preliminary data.</text>
</comment>
<keyword evidence="2" id="KW-0479">Metal-binding</keyword>
<evidence type="ECO:0000256" key="2">
    <source>
        <dbReference type="ARBA" id="ARBA00022723"/>
    </source>
</evidence>